<evidence type="ECO:0000256" key="1">
    <source>
        <dbReference type="SAM" id="MobiDB-lite"/>
    </source>
</evidence>
<name>A0A5D4RE65_9BACI</name>
<reference evidence="2 3" key="1">
    <citation type="submission" date="2019-08" db="EMBL/GenBank/DDBJ databases">
        <title>Bacillus genomes from the desert of Cuatro Cienegas, Coahuila.</title>
        <authorList>
            <person name="Olmedo-Alvarez G."/>
        </authorList>
    </citation>
    <scope>NUCLEOTIDE SEQUENCE [LARGE SCALE GENOMIC DNA]</scope>
    <source>
        <strain evidence="2 3">CH108_3D</strain>
    </source>
</reference>
<dbReference type="EMBL" id="VTEQ01000010">
    <property type="protein sequence ID" value="TYS48264.1"/>
    <property type="molecule type" value="Genomic_DNA"/>
</dbReference>
<protein>
    <submittedName>
        <fullName evidence="2">Uncharacterized protein</fullName>
    </submittedName>
</protein>
<dbReference type="RefSeq" id="WP_148986156.1">
    <property type="nucleotide sequence ID" value="NZ_JBNILK010000012.1"/>
</dbReference>
<evidence type="ECO:0000313" key="2">
    <source>
        <dbReference type="EMBL" id="TYS48264.1"/>
    </source>
</evidence>
<evidence type="ECO:0000313" key="3">
    <source>
        <dbReference type="Proteomes" id="UP000322997"/>
    </source>
</evidence>
<dbReference type="AlphaFoldDB" id="A0A5D4RE65"/>
<dbReference type="Proteomes" id="UP000322997">
    <property type="component" value="Unassembled WGS sequence"/>
</dbReference>
<accession>A0A5D4RE65</accession>
<feature type="compositionally biased region" description="Low complexity" evidence="1">
    <location>
        <begin position="58"/>
        <end position="75"/>
    </location>
</feature>
<organism evidence="2 3">
    <name type="scientific">Rossellomorea marisflavi</name>
    <dbReference type="NCBI Taxonomy" id="189381"/>
    <lineage>
        <taxon>Bacteria</taxon>
        <taxon>Bacillati</taxon>
        <taxon>Bacillota</taxon>
        <taxon>Bacilli</taxon>
        <taxon>Bacillales</taxon>
        <taxon>Bacillaceae</taxon>
        <taxon>Rossellomorea</taxon>
    </lineage>
</organism>
<gene>
    <name evidence="2" type="ORF">FZC83_21575</name>
</gene>
<sequence>MSESTKLTLSEIKNMDPAERSILTEKDYKHLNSVERTQAKLLIQQAQKAPNARNDLMNGNKNENNNTNVNESVNENKNDAVNSISTTDTDFGSLAKKLKKSSAAKRKPKFDETHSRDSVWIRNDLKKVLKDVCTEKGDKTRIINEALEDYFRKLASELDQ</sequence>
<feature type="region of interest" description="Disordered" evidence="1">
    <location>
        <begin position="49"/>
        <end position="86"/>
    </location>
</feature>
<proteinExistence type="predicted"/>
<comment type="caution">
    <text evidence="2">The sequence shown here is derived from an EMBL/GenBank/DDBJ whole genome shotgun (WGS) entry which is preliminary data.</text>
</comment>